<name>D5WXR2_KYRT2</name>
<dbReference type="Pfam" id="PF04248">
    <property type="entry name" value="NTP_transf_9"/>
    <property type="match status" value="1"/>
</dbReference>
<protein>
    <recommendedName>
        <fullName evidence="1">DUF427 domain-containing protein</fullName>
    </recommendedName>
</protein>
<dbReference type="KEGG" id="bts:Btus_1256"/>
<dbReference type="eggNOG" id="COG2343">
    <property type="taxonomic scope" value="Bacteria"/>
</dbReference>
<dbReference type="PANTHER" id="PTHR34310:SF5">
    <property type="entry name" value="DUF427 DOMAIN PROTEIN (AFU_ORTHOLOGUE AFUA_3G02220)"/>
    <property type="match status" value="1"/>
</dbReference>
<evidence type="ECO:0000313" key="2">
    <source>
        <dbReference type="EMBL" id="ADG05983.1"/>
    </source>
</evidence>
<sequence>MPKAVWKGRVLAESDQTVEVDGYTYFPPEAVRTEYLIPSETTSVCQWKGVASYYHVKVDSDINPDAAWSYRSPKPEAARIQNWIAFWRGIEIR</sequence>
<accession>D5WXR2</accession>
<feature type="domain" description="DUF427" evidence="1">
    <location>
        <begin position="3"/>
        <end position="88"/>
    </location>
</feature>
<dbReference type="AlphaFoldDB" id="D5WXR2"/>
<gene>
    <name evidence="2" type="ordered locus">Btus_1256</name>
</gene>
<dbReference type="EMBL" id="CP002017">
    <property type="protein sequence ID" value="ADG05983.1"/>
    <property type="molecule type" value="Genomic_DNA"/>
</dbReference>
<dbReference type="STRING" id="562970.Btus_1256"/>
<dbReference type="InterPro" id="IPR007361">
    <property type="entry name" value="DUF427"/>
</dbReference>
<dbReference type="Gene3D" id="2.170.150.40">
    <property type="entry name" value="Domain of unknown function (DUF427)"/>
    <property type="match status" value="1"/>
</dbReference>
<reference evidence="2 3" key="1">
    <citation type="journal article" date="2011" name="Stand. Genomic Sci.">
        <title>Complete genome sequence of the thermophilic, hydrogen-oxidizing Bacillus tusciae type strain (T2) and reclassification in the new genus, Kyrpidia gen. nov. as Kyrpidia tusciae comb. nov. and emendation of the family Alicyclobacillaceae da Costa and Rainey, 2010.</title>
        <authorList>
            <person name="Klenk H.P."/>
            <person name="Lapidus A."/>
            <person name="Chertkov O."/>
            <person name="Copeland A."/>
            <person name="Del Rio T.G."/>
            <person name="Nolan M."/>
            <person name="Lucas S."/>
            <person name="Chen F."/>
            <person name="Tice H."/>
            <person name="Cheng J.F."/>
            <person name="Han C."/>
            <person name="Bruce D."/>
            <person name="Goodwin L."/>
            <person name="Pitluck S."/>
            <person name="Pati A."/>
            <person name="Ivanova N."/>
            <person name="Mavromatis K."/>
            <person name="Daum C."/>
            <person name="Chen A."/>
            <person name="Palaniappan K."/>
            <person name="Chang Y.J."/>
            <person name="Land M."/>
            <person name="Hauser L."/>
            <person name="Jeffries C.D."/>
            <person name="Detter J.C."/>
            <person name="Rohde M."/>
            <person name="Abt B."/>
            <person name="Pukall R."/>
            <person name="Goker M."/>
            <person name="Bristow J."/>
            <person name="Markowitz V."/>
            <person name="Hugenholtz P."/>
            <person name="Eisen J.A."/>
        </authorList>
    </citation>
    <scope>NUCLEOTIDE SEQUENCE [LARGE SCALE GENOMIC DNA]</scope>
    <source>
        <strain evidence="2 3">DSM 2912</strain>
    </source>
</reference>
<dbReference type="InterPro" id="IPR038694">
    <property type="entry name" value="DUF427_sf"/>
</dbReference>
<organism evidence="2 3">
    <name type="scientific">Kyrpidia tusciae (strain DSM 2912 / NBRC 15312 / T2)</name>
    <name type="common">Bacillus tusciae</name>
    <dbReference type="NCBI Taxonomy" id="562970"/>
    <lineage>
        <taxon>Bacteria</taxon>
        <taxon>Bacillati</taxon>
        <taxon>Bacillota</taxon>
        <taxon>Bacilli</taxon>
        <taxon>Bacillales</taxon>
        <taxon>Alicyclobacillaceae</taxon>
        <taxon>Kyrpidia</taxon>
    </lineage>
</organism>
<evidence type="ECO:0000313" key="3">
    <source>
        <dbReference type="Proteomes" id="UP000002368"/>
    </source>
</evidence>
<dbReference type="RefSeq" id="WP_013075273.1">
    <property type="nucleotide sequence ID" value="NC_014098.1"/>
</dbReference>
<proteinExistence type="predicted"/>
<dbReference type="Proteomes" id="UP000002368">
    <property type="component" value="Chromosome"/>
</dbReference>
<dbReference type="PANTHER" id="PTHR34310">
    <property type="entry name" value="DUF427 DOMAIN PROTEIN (AFU_ORTHOLOGUE AFUA_3G02220)"/>
    <property type="match status" value="1"/>
</dbReference>
<keyword evidence="3" id="KW-1185">Reference proteome</keyword>
<evidence type="ECO:0000259" key="1">
    <source>
        <dbReference type="Pfam" id="PF04248"/>
    </source>
</evidence>
<dbReference type="HOGENOM" id="CLU_126578_1_1_9"/>
<dbReference type="OrthoDB" id="119916at2"/>